<proteinExistence type="predicted"/>
<keyword evidence="2" id="KW-1185">Reference proteome</keyword>
<dbReference type="GeneID" id="33936392"/>
<dbReference type="KEGG" id="pchm:VFPPC_17419"/>
<dbReference type="EMBL" id="LSBJ02000001">
    <property type="protein sequence ID" value="OWT43432.1"/>
    <property type="molecule type" value="Genomic_DNA"/>
</dbReference>
<evidence type="ECO:0000313" key="1">
    <source>
        <dbReference type="EMBL" id="OWT43432.1"/>
    </source>
</evidence>
<gene>
    <name evidence="1" type="ORF">VFPPC_17419</name>
</gene>
<evidence type="ECO:0000313" key="2">
    <source>
        <dbReference type="Proteomes" id="UP000078397"/>
    </source>
</evidence>
<reference evidence="1 2" key="1">
    <citation type="journal article" date="2016" name="PLoS Pathog.">
        <title>Biosynthesis of antibiotic leucinostatins in bio-control fungus Purpureocillium lilacinum and their inhibition on phytophthora revealed by genome mining.</title>
        <authorList>
            <person name="Wang G."/>
            <person name="Liu Z."/>
            <person name="Lin R."/>
            <person name="Li E."/>
            <person name="Mao Z."/>
            <person name="Ling J."/>
            <person name="Yang Y."/>
            <person name="Yin W.B."/>
            <person name="Xie B."/>
        </authorList>
    </citation>
    <scope>NUCLEOTIDE SEQUENCE [LARGE SCALE GENOMIC DNA]</scope>
    <source>
        <strain evidence="1">170</strain>
    </source>
</reference>
<comment type="caution">
    <text evidence="1">The sequence shown here is derived from an EMBL/GenBank/DDBJ whole genome shotgun (WGS) entry which is preliminary data.</text>
</comment>
<name>A0A219AS09_METCM</name>
<protein>
    <submittedName>
        <fullName evidence="1">Uncharacterized protein</fullName>
    </submittedName>
</protein>
<accession>A0A219AS09</accession>
<dbReference type="Proteomes" id="UP000078397">
    <property type="component" value="Unassembled WGS sequence"/>
</dbReference>
<dbReference type="AlphaFoldDB" id="A0A219AS09"/>
<organism evidence="1 2">
    <name type="scientific">Pochonia chlamydosporia 170</name>
    <dbReference type="NCBI Taxonomy" id="1380566"/>
    <lineage>
        <taxon>Eukaryota</taxon>
        <taxon>Fungi</taxon>
        <taxon>Dikarya</taxon>
        <taxon>Ascomycota</taxon>
        <taxon>Pezizomycotina</taxon>
        <taxon>Sordariomycetes</taxon>
        <taxon>Hypocreomycetidae</taxon>
        <taxon>Hypocreales</taxon>
        <taxon>Clavicipitaceae</taxon>
        <taxon>Pochonia</taxon>
    </lineage>
</organism>
<dbReference type="RefSeq" id="XP_022285854.1">
    <property type="nucleotide sequence ID" value="XM_022429129.1"/>
</dbReference>
<sequence length="182" mass="20133">MWPYPYPCRVPQHRLREAKSHDRYAMLCRHCERTDFNVGPSGRVVTWEAYDPSLPWPSWFMVFESLRPSVDHLACHGFCWHGRFDCIAVSPGVDAVGLGGPCCCCSPSPACMRGLPTHHKCGHPSWPILSRPVPPPQLLLTSNPLIAFSSSLVVLPVCSVANSPGWTDRFLLFLGSCGSLST</sequence>